<dbReference type="AlphaFoldDB" id="A0AAN7T1E5"/>
<sequence length="119" mass="13592">MDYYPDIGAMMTGNRDEDANLVNHVLGQIWGIMDGDKALAKRTWYRVNKVRSAEEAQLDSLSKLTEVDPSTKSLLEQEESIWSHDPSAFWGRTQLGQARRLDPQGQIVQFYMQRSTDDA</sequence>
<reference evidence="1 2" key="1">
    <citation type="submission" date="2023-08" db="EMBL/GenBank/DDBJ databases">
        <title>Black Yeasts Isolated from many extreme environments.</title>
        <authorList>
            <person name="Coleine C."/>
            <person name="Stajich J.E."/>
            <person name="Selbmann L."/>
        </authorList>
    </citation>
    <scope>NUCLEOTIDE SEQUENCE [LARGE SCALE GENOMIC DNA]</scope>
    <source>
        <strain evidence="1 2">CCFEE 5910</strain>
    </source>
</reference>
<accession>A0AAN7T1E5</accession>
<evidence type="ECO:0000313" key="1">
    <source>
        <dbReference type="EMBL" id="KAK5087020.1"/>
    </source>
</evidence>
<proteinExistence type="predicted"/>
<protein>
    <submittedName>
        <fullName evidence="1">Uncharacterized protein</fullName>
    </submittedName>
</protein>
<gene>
    <name evidence="1" type="ORF">LTR05_004191</name>
</gene>
<name>A0AAN7T1E5_9EURO</name>
<evidence type="ECO:0000313" key="2">
    <source>
        <dbReference type="Proteomes" id="UP001309876"/>
    </source>
</evidence>
<comment type="caution">
    <text evidence="1">The sequence shown here is derived from an EMBL/GenBank/DDBJ whole genome shotgun (WGS) entry which is preliminary data.</text>
</comment>
<organism evidence="1 2">
    <name type="scientific">Lithohypha guttulata</name>
    <dbReference type="NCBI Taxonomy" id="1690604"/>
    <lineage>
        <taxon>Eukaryota</taxon>
        <taxon>Fungi</taxon>
        <taxon>Dikarya</taxon>
        <taxon>Ascomycota</taxon>
        <taxon>Pezizomycotina</taxon>
        <taxon>Eurotiomycetes</taxon>
        <taxon>Chaetothyriomycetidae</taxon>
        <taxon>Chaetothyriales</taxon>
        <taxon>Trichomeriaceae</taxon>
        <taxon>Lithohypha</taxon>
    </lineage>
</organism>
<dbReference type="EMBL" id="JAVRRJ010000003">
    <property type="protein sequence ID" value="KAK5087020.1"/>
    <property type="molecule type" value="Genomic_DNA"/>
</dbReference>
<keyword evidence="2" id="KW-1185">Reference proteome</keyword>
<dbReference type="Proteomes" id="UP001309876">
    <property type="component" value="Unassembled WGS sequence"/>
</dbReference>